<organism evidence="1 2">
    <name type="scientific">Candidatus Onthousia excrementipullorum</name>
    <dbReference type="NCBI Taxonomy" id="2840884"/>
    <lineage>
        <taxon>Bacteria</taxon>
        <taxon>Bacillati</taxon>
        <taxon>Bacillota</taxon>
        <taxon>Bacilli</taxon>
        <taxon>Candidatus Onthousia</taxon>
    </lineage>
</organism>
<comment type="caution">
    <text evidence="1">The sequence shown here is derived from an EMBL/GenBank/DDBJ whole genome shotgun (WGS) entry which is preliminary data.</text>
</comment>
<name>A0A9D1DT63_9FIRM</name>
<proteinExistence type="predicted"/>
<dbReference type="AlphaFoldDB" id="A0A9D1DT63"/>
<evidence type="ECO:0008006" key="3">
    <source>
        <dbReference type="Google" id="ProtNLM"/>
    </source>
</evidence>
<reference evidence="1" key="2">
    <citation type="journal article" date="2021" name="PeerJ">
        <title>Extensive microbial diversity within the chicken gut microbiome revealed by metagenomics and culture.</title>
        <authorList>
            <person name="Gilroy R."/>
            <person name="Ravi A."/>
            <person name="Getino M."/>
            <person name="Pursley I."/>
            <person name="Horton D.L."/>
            <person name="Alikhan N.F."/>
            <person name="Baker D."/>
            <person name="Gharbi K."/>
            <person name="Hall N."/>
            <person name="Watson M."/>
            <person name="Adriaenssens E.M."/>
            <person name="Foster-Nyarko E."/>
            <person name="Jarju S."/>
            <person name="Secka A."/>
            <person name="Antonio M."/>
            <person name="Oren A."/>
            <person name="Chaudhuri R.R."/>
            <person name="La Ragione R."/>
            <person name="Hildebrand F."/>
            <person name="Pallen M.J."/>
        </authorList>
    </citation>
    <scope>NUCLEOTIDE SEQUENCE</scope>
    <source>
        <strain evidence="1">CHK184-20233</strain>
    </source>
</reference>
<dbReference type="EMBL" id="DVHC01000013">
    <property type="protein sequence ID" value="HIR58635.1"/>
    <property type="molecule type" value="Genomic_DNA"/>
</dbReference>
<dbReference type="Proteomes" id="UP000824232">
    <property type="component" value="Unassembled WGS sequence"/>
</dbReference>
<evidence type="ECO:0000313" key="1">
    <source>
        <dbReference type="EMBL" id="HIR58635.1"/>
    </source>
</evidence>
<evidence type="ECO:0000313" key="2">
    <source>
        <dbReference type="Proteomes" id="UP000824232"/>
    </source>
</evidence>
<sequence length="82" mass="9176">MEDKVKALVEDKIKDLGLFVSSVYYSTEEGVKSLNIELDSDDVIDVNKITTATKIINPIMDDNNLCDDIDVLDIHSKEKGDM</sequence>
<protein>
    <recommendedName>
        <fullName evidence="3">Ribosome maturation factor RimP N-terminal domain-containing protein</fullName>
    </recommendedName>
</protein>
<dbReference type="SUPFAM" id="SSF75420">
    <property type="entry name" value="YhbC-like, N-terminal domain"/>
    <property type="match status" value="1"/>
</dbReference>
<accession>A0A9D1DT63</accession>
<gene>
    <name evidence="1" type="ORF">IAB38_01150</name>
</gene>
<reference evidence="1" key="1">
    <citation type="submission" date="2020-10" db="EMBL/GenBank/DDBJ databases">
        <authorList>
            <person name="Gilroy R."/>
        </authorList>
    </citation>
    <scope>NUCLEOTIDE SEQUENCE</scope>
    <source>
        <strain evidence="1">CHK184-20233</strain>
    </source>
</reference>
<dbReference type="Gene3D" id="3.30.300.70">
    <property type="entry name" value="RimP-like superfamily, N-terminal"/>
    <property type="match status" value="1"/>
</dbReference>
<dbReference type="InterPro" id="IPR035956">
    <property type="entry name" value="RimP_N_sf"/>
</dbReference>